<organism evidence="1 2">
    <name type="scientific">Willisornis vidua</name>
    <name type="common">Xingu scale-backed antbird</name>
    <dbReference type="NCBI Taxonomy" id="1566151"/>
    <lineage>
        <taxon>Eukaryota</taxon>
        <taxon>Metazoa</taxon>
        <taxon>Chordata</taxon>
        <taxon>Craniata</taxon>
        <taxon>Vertebrata</taxon>
        <taxon>Euteleostomi</taxon>
        <taxon>Archelosauria</taxon>
        <taxon>Archosauria</taxon>
        <taxon>Dinosauria</taxon>
        <taxon>Saurischia</taxon>
        <taxon>Theropoda</taxon>
        <taxon>Coelurosauria</taxon>
        <taxon>Aves</taxon>
        <taxon>Neognathae</taxon>
        <taxon>Neoaves</taxon>
        <taxon>Telluraves</taxon>
        <taxon>Australaves</taxon>
        <taxon>Passeriformes</taxon>
        <taxon>Thamnophilidae</taxon>
        <taxon>Willisornis</taxon>
    </lineage>
</organism>
<gene>
    <name evidence="1" type="ORF">WISP_65274</name>
</gene>
<accession>A0ABQ9DF78</accession>
<sequence length="128" mass="14895">MILSWRNVDLLEGRKALQRDLDTLDRWAKSNRMRFNRAKCWVLHFGHKNPMQRHRLGTEWLENSQTEKDLGVLIDKKLNMSQQCAQVAKKANGILACIWNSVTSRTSEAILSLCLALVRLHLEYCAQF</sequence>
<keyword evidence="2" id="KW-1185">Reference proteome</keyword>
<comment type="caution">
    <text evidence="1">The sequence shown here is derived from an EMBL/GenBank/DDBJ whole genome shotgun (WGS) entry which is preliminary data.</text>
</comment>
<dbReference type="EMBL" id="WHWB01033771">
    <property type="protein sequence ID" value="KAJ7417294.1"/>
    <property type="molecule type" value="Genomic_DNA"/>
</dbReference>
<dbReference type="PANTHER" id="PTHR33332">
    <property type="entry name" value="REVERSE TRANSCRIPTASE DOMAIN-CONTAINING PROTEIN"/>
    <property type="match status" value="1"/>
</dbReference>
<evidence type="ECO:0000313" key="1">
    <source>
        <dbReference type="EMBL" id="KAJ7417294.1"/>
    </source>
</evidence>
<name>A0ABQ9DF78_9PASS</name>
<evidence type="ECO:0008006" key="3">
    <source>
        <dbReference type="Google" id="ProtNLM"/>
    </source>
</evidence>
<dbReference type="Proteomes" id="UP001145742">
    <property type="component" value="Unassembled WGS sequence"/>
</dbReference>
<reference evidence="1" key="1">
    <citation type="submission" date="2019-10" db="EMBL/GenBank/DDBJ databases">
        <authorList>
            <person name="Soares A.E.R."/>
            <person name="Aleixo A."/>
            <person name="Schneider P."/>
            <person name="Miyaki C.Y."/>
            <person name="Schneider M.P."/>
            <person name="Mello C."/>
            <person name="Vasconcelos A.T.R."/>
        </authorList>
    </citation>
    <scope>NUCLEOTIDE SEQUENCE</scope>
    <source>
        <tissue evidence="1">Muscle</tissue>
    </source>
</reference>
<dbReference type="PRINTS" id="PR01345">
    <property type="entry name" value="CERVTRCPTASE"/>
</dbReference>
<protein>
    <recommendedName>
        <fullName evidence="3">Rna-directed dna polymerase from mobile element jockey-like</fullName>
    </recommendedName>
</protein>
<evidence type="ECO:0000313" key="2">
    <source>
        <dbReference type="Proteomes" id="UP001145742"/>
    </source>
</evidence>
<proteinExistence type="predicted"/>